<evidence type="ECO:0000256" key="13">
    <source>
        <dbReference type="ARBA" id="ARBA00023204"/>
    </source>
</evidence>
<evidence type="ECO:0000313" key="17">
    <source>
        <dbReference type="EMBL" id="ROQ30408.1"/>
    </source>
</evidence>
<dbReference type="InterPro" id="IPR017961">
    <property type="entry name" value="DNA_pol_Y-fam_little_finger"/>
</dbReference>
<evidence type="ECO:0000256" key="12">
    <source>
        <dbReference type="ARBA" id="ARBA00023125"/>
    </source>
</evidence>
<comment type="caution">
    <text evidence="17">The sequence shown here is derived from an EMBL/GenBank/DDBJ whole genome shotgun (WGS) entry which is preliminary data.</text>
</comment>
<organism evidence="17 18">
    <name type="scientific">Gallaecimonas pentaromativorans</name>
    <dbReference type="NCBI Taxonomy" id="584787"/>
    <lineage>
        <taxon>Bacteria</taxon>
        <taxon>Pseudomonadati</taxon>
        <taxon>Pseudomonadota</taxon>
        <taxon>Gammaproteobacteria</taxon>
        <taxon>Enterobacterales</taxon>
        <taxon>Gallaecimonadaceae</taxon>
        <taxon>Gallaecimonas</taxon>
    </lineage>
</organism>
<keyword evidence="3 15" id="KW-0515">Mutator protein</keyword>
<dbReference type="GO" id="GO:0000287">
    <property type="term" value="F:magnesium ion binding"/>
    <property type="evidence" value="ECO:0007669"/>
    <property type="project" value="UniProtKB-UniRule"/>
</dbReference>
<dbReference type="SUPFAM" id="SSF56672">
    <property type="entry name" value="DNA/RNA polymerases"/>
    <property type="match status" value="1"/>
</dbReference>
<feature type="active site" evidence="15">
    <location>
        <position position="104"/>
    </location>
</feature>
<comment type="cofactor">
    <cofactor evidence="15">
        <name>Mg(2+)</name>
        <dbReference type="ChEBI" id="CHEBI:18420"/>
    </cofactor>
    <text evidence="15">Binds 2 magnesium ions per subunit.</text>
</comment>
<keyword evidence="6 15" id="KW-0548">Nucleotidyltransferase</keyword>
<dbReference type="STRING" id="584787.GCA_001247655_01685"/>
<dbReference type="Pfam" id="PF21999">
    <property type="entry name" value="IMS_HHH_1"/>
    <property type="match status" value="1"/>
</dbReference>
<dbReference type="CDD" id="cd03586">
    <property type="entry name" value="PolY_Pol_IV_kappa"/>
    <property type="match status" value="1"/>
</dbReference>
<keyword evidence="8 15" id="KW-0479">Metal-binding</keyword>
<dbReference type="GO" id="GO:0003887">
    <property type="term" value="F:DNA-directed DNA polymerase activity"/>
    <property type="evidence" value="ECO:0007669"/>
    <property type="project" value="UniProtKB-UniRule"/>
</dbReference>
<evidence type="ECO:0000256" key="7">
    <source>
        <dbReference type="ARBA" id="ARBA00022705"/>
    </source>
</evidence>
<dbReference type="SUPFAM" id="SSF100879">
    <property type="entry name" value="Lesion bypass DNA polymerase (Y-family), little finger domain"/>
    <property type="match status" value="1"/>
</dbReference>
<dbReference type="Gene3D" id="1.10.150.20">
    <property type="entry name" value="5' to 3' exonuclease, C-terminal subdomain"/>
    <property type="match status" value="1"/>
</dbReference>
<comment type="subunit">
    <text evidence="15">Monomer.</text>
</comment>
<dbReference type="InterPro" id="IPR043502">
    <property type="entry name" value="DNA/RNA_pol_sf"/>
</dbReference>
<dbReference type="InterPro" id="IPR053848">
    <property type="entry name" value="IMS_HHH_1"/>
</dbReference>
<dbReference type="RefSeq" id="WP_050657973.1">
    <property type="nucleotide sequence ID" value="NZ_JBLXAC010000014.1"/>
</dbReference>
<dbReference type="GO" id="GO:0006281">
    <property type="term" value="P:DNA repair"/>
    <property type="evidence" value="ECO:0007669"/>
    <property type="project" value="UniProtKB-UniRule"/>
</dbReference>
<feature type="binding site" evidence="15">
    <location>
        <position position="8"/>
    </location>
    <ligand>
        <name>Mg(2+)</name>
        <dbReference type="ChEBI" id="CHEBI:18420"/>
    </ligand>
</feature>
<dbReference type="InterPro" id="IPR036775">
    <property type="entry name" value="DNA_pol_Y-fam_lit_finger_sf"/>
</dbReference>
<dbReference type="GO" id="GO:0005829">
    <property type="term" value="C:cytosol"/>
    <property type="evidence" value="ECO:0007669"/>
    <property type="project" value="TreeGrafter"/>
</dbReference>
<dbReference type="FunFam" id="3.40.1170.60:FF:000001">
    <property type="entry name" value="DNA polymerase IV"/>
    <property type="match status" value="1"/>
</dbReference>
<evidence type="ECO:0000256" key="1">
    <source>
        <dbReference type="ARBA" id="ARBA00004496"/>
    </source>
</evidence>
<dbReference type="PANTHER" id="PTHR11076">
    <property type="entry name" value="DNA REPAIR POLYMERASE UMUC / TRANSFERASE FAMILY MEMBER"/>
    <property type="match status" value="1"/>
</dbReference>
<evidence type="ECO:0000256" key="3">
    <source>
        <dbReference type="ARBA" id="ARBA00022457"/>
    </source>
</evidence>
<dbReference type="GO" id="GO:0042276">
    <property type="term" value="P:error-prone translesion synthesis"/>
    <property type="evidence" value="ECO:0007669"/>
    <property type="project" value="TreeGrafter"/>
</dbReference>
<dbReference type="InterPro" id="IPR043128">
    <property type="entry name" value="Rev_trsase/Diguanyl_cyclase"/>
</dbReference>
<feature type="site" description="Substrate discrimination" evidence="15">
    <location>
        <position position="13"/>
    </location>
</feature>
<keyword evidence="13 15" id="KW-0234">DNA repair</keyword>
<dbReference type="NCBIfam" id="NF002677">
    <property type="entry name" value="PRK02406.1"/>
    <property type="match status" value="1"/>
</dbReference>
<keyword evidence="9 15" id="KW-0227">DNA damage</keyword>
<evidence type="ECO:0000256" key="4">
    <source>
        <dbReference type="ARBA" id="ARBA00022490"/>
    </source>
</evidence>
<dbReference type="AlphaFoldDB" id="A0A3N1PQX7"/>
<evidence type="ECO:0000256" key="14">
    <source>
        <dbReference type="ARBA" id="ARBA00049244"/>
    </source>
</evidence>
<keyword evidence="11 15" id="KW-0239">DNA-directed DNA polymerase</keyword>
<evidence type="ECO:0000256" key="8">
    <source>
        <dbReference type="ARBA" id="ARBA00022723"/>
    </source>
</evidence>
<evidence type="ECO:0000256" key="6">
    <source>
        <dbReference type="ARBA" id="ARBA00022695"/>
    </source>
</evidence>
<accession>A0A3N1PQX7</accession>
<gene>
    <name evidence="15" type="primary">dinB</name>
    <name evidence="17" type="ORF">EDC28_10194</name>
</gene>
<evidence type="ECO:0000256" key="2">
    <source>
        <dbReference type="ARBA" id="ARBA00010945"/>
    </source>
</evidence>
<evidence type="ECO:0000256" key="15">
    <source>
        <dbReference type="HAMAP-Rule" id="MF_01113"/>
    </source>
</evidence>
<dbReference type="Gene3D" id="3.30.70.270">
    <property type="match status" value="1"/>
</dbReference>
<dbReference type="GO" id="GO:0009432">
    <property type="term" value="P:SOS response"/>
    <property type="evidence" value="ECO:0007669"/>
    <property type="project" value="UniProtKB-ARBA"/>
</dbReference>
<feature type="domain" description="UmuC" evidence="16">
    <location>
        <begin position="4"/>
        <end position="185"/>
    </location>
</feature>
<keyword evidence="7 15" id="KW-0235">DNA replication</keyword>
<dbReference type="InterPro" id="IPR022880">
    <property type="entry name" value="DNApol_IV"/>
</dbReference>
<dbReference type="EMBL" id="RJUL01000001">
    <property type="protein sequence ID" value="ROQ30408.1"/>
    <property type="molecule type" value="Genomic_DNA"/>
</dbReference>
<keyword evidence="18" id="KW-1185">Reference proteome</keyword>
<dbReference type="FunFam" id="1.10.150.20:FF:000019">
    <property type="entry name" value="DNA polymerase IV"/>
    <property type="match status" value="1"/>
</dbReference>
<dbReference type="GO" id="GO:0006261">
    <property type="term" value="P:DNA-templated DNA replication"/>
    <property type="evidence" value="ECO:0007669"/>
    <property type="project" value="UniProtKB-UniRule"/>
</dbReference>
<dbReference type="Pfam" id="PF00817">
    <property type="entry name" value="IMS"/>
    <property type="match status" value="1"/>
</dbReference>
<evidence type="ECO:0000259" key="16">
    <source>
        <dbReference type="PROSITE" id="PS50173"/>
    </source>
</evidence>
<evidence type="ECO:0000256" key="10">
    <source>
        <dbReference type="ARBA" id="ARBA00022842"/>
    </source>
</evidence>
<keyword evidence="10 15" id="KW-0460">Magnesium</keyword>
<comment type="similarity">
    <text evidence="2 15">Belongs to the DNA polymerase type-Y family.</text>
</comment>
<dbReference type="Gene3D" id="3.40.1170.60">
    <property type="match status" value="1"/>
</dbReference>
<dbReference type="GO" id="GO:0003684">
    <property type="term" value="F:damaged DNA binding"/>
    <property type="evidence" value="ECO:0007669"/>
    <property type="project" value="InterPro"/>
</dbReference>
<keyword evidence="4 15" id="KW-0963">Cytoplasm</keyword>
<keyword evidence="12 15" id="KW-0238">DNA-binding</keyword>
<sequence>MRKIIHVDMDCFFAAVEMRDNPALKSVPLAIGGSREQRGVISTCNYEARKYGVRSAMSTHKAQLLCPKLVLLPGRMGVYKAVSQQIRAIFERYSDLIEPLSLDEAYLDVTDSPHFKGSASLIAEAIRADIRRELNLTASAGVAPNKFLAKIASEENKPDGLFVLTPAAVADFVKDLPLRKIPGVGPATESRLAALGLKTCADIQRCDQDWFELQFGKFGRALYERAFGIDERGVTVSRERKSVGVETTLPKDLETLAAVRRVADELAPELTRRLGERAIGKVGVKLKFSDFTQTTMEHVSGELDHGLFDALLETAYQRGQGKGVRLVGLFVGLAGQGVIQQLKLPFAE</sequence>
<evidence type="ECO:0000256" key="5">
    <source>
        <dbReference type="ARBA" id="ARBA00022679"/>
    </source>
</evidence>
<comment type="catalytic activity">
    <reaction evidence="14 15">
        <text>DNA(n) + a 2'-deoxyribonucleoside 5'-triphosphate = DNA(n+1) + diphosphate</text>
        <dbReference type="Rhea" id="RHEA:22508"/>
        <dbReference type="Rhea" id="RHEA-COMP:17339"/>
        <dbReference type="Rhea" id="RHEA-COMP:17340"/>
        <dbReference type="ChEBI" id="CHEBI:33019"/>
        <dbReference type="ChEBI" id="CHEBI:61560"/>
        <dbReference type="ChEBI" id="CHEBI:173112"/>
        <dbReference type="EC" id="2.7.7.7"/>
    </reaction>
</comment>
<dbReference type="InterPro" id="IPR001126">
    <property type="entry name" value="UmuC"/>
</dbReference>
<proteinExistence type="inferred from homology"/>
<dbReference type="HAMAP" id="MF_01113">
    <property type="entry name" value="DNApol_IV"/>
    <property type="match status" value="1"/>
</dbReference>
<comment type="function">
    <text evidence="15">Poorly processive, error-prone DNA polymerase involved in untargeted mutagenesis. Copies undamaged DNA at stalled replication forks, which arise in vivo from mismatched or misaligned primer ends. These misaligned primers can be extended by PolIV. Exhibits no 3'-5' exonuclease (proofreading) activity. May be involved in translesional synthesis, in conjunction with the beta clamp from PolIII.</text>
</comment>
<dbReference type="EC" id="2.7.7.7" evidence="15"/>
<evidence type="ECO:0000313" key="18">
    <source>
        <dbReference type="Proteomes" id="UP000268033"/>
    </source>
</evidence>
<dbReference type="Pfam" id="PF11799">
    <property type="entry name" value="IMS_C"/>
    <property type="match status" value="1"/>
</dbReference>
<dbReference type="InterPro" id="IPR050116">
    <property type="entry name" value="DNA_polymerase-Y"/>
</dbReference>
<dbReference type="Gene3D" id="3.30.1490.100">
    <property type="entry name" value="DNA polymerase, Y-family, little finger domain"/>
    <property type="match status" value="1"/>
</dbReference>
<dbReference type="PANTHER" id="PTHR11076:SF33">
    <property type="entry name" value="DNA POLYMERASE KAPPA"/>
    <property type="match status" value="1"/>
</dbReference>
<dbReference type="OrthoDB" id="9808813at2"/>
<dbReference type="PROSITE" id="PS50173">
    <property type="entry name" value="UMUC"/>
    <property type="match status" value="1"/>
</dbReference>
<evidence type="ECO:0000256" key="9">
    <source>
        <dbReference type="ARBA" id="ARBA00022763"/>
    </source>
</evidence>
<reference evidence="17 18" key="1">
    <citation type="submission" date="2018-11" db="EMBL/GenBank/DDBJ databases">
        <title>Genomic Encyclopedia of Type Strains, Phase IV (KMG-IV): sequencing the most valuable type-strain genomes for metagenomic binning, comparative biology and taxonomic classification.</title>
        <authorList>
            <person name="Goeker M."/>
        </authorList>
    </citation>
    <scope>NUCLEOTIDE SEQUENCE [LARGE SCALE GENOMIC DNA]</scope>
    <source>
        <strain evidence="17 18">DSM 21945</strain>
    </source>
</reference>
<evidence type="ECO:0000256" key="11">
    <source>
        <dbReference type="ARBA" id="ARBA00022932"/>
    </source>
</evidence>
<keyword evidence="5 15" id="KW-0808">Transferase</keyword>
<name>A0A3N1PQX7_9GAMM</name>
<comment type="subcellular location">
    <subcellularLocation>
        <location evidence="1 15">Cytoplasm</location>
    </subcellularLocation>
</comment>
<feature type="binding site" evidence="15">
    <location>
        <position position="103"/>
    </location>
    <ligand>
        <name>Mg(2+)</name>
        <dbReference type="ChEBI" id="CHEBI:18420"/>
    </ligand>
</feature>
<dbReference type="Proteomes" id="UP000268033">
    <property type="component" value="Unassembled WGS sequence"/>
</dbReference>
<protein>
    <recommendedName>
        <fullName evidence="15">DNA polymerase IV</fullName>
        <shortName evidence="15">Pol IV</shortName>
        <ecNumber evidence="15">2.7.7.7</ecNumber>
    </recommendedName>
</protein>